<dbReference type="eggNOG" id="ENOG502RZXH">
    <property type="taxonomic scope" value="Eukaryota"/>
</dbReference>
<evidence type="ECO:0000256" key="4">
    <source>
        <dbReference type="ARBA" id="ARBA00023159"/>
    </source>
</evidence>
<accession>R0GT16</accession>
<dbReference type="PANTHER" id="PTHR31985:SF100">
    <property type="entry name" value="ETHYLENE-RESPONSIVE TRANSCRIPTION FACTOR ERF022"/>
    <property type="match status" value="1"/>
</dbReference>
<dbReference type="PRINTS" id="PR00367">
    <property type="entry name" value="ETHRSPELEMNT"/>
</dbReference>
<dbReference type="KEGG" id="crb:17897122"/>
<comment type="similarity">
    <text evidence="7">Belongs to the AP2/ERF transcription factor family. ERF subfamily.</text>
</comment>
<dbReference type="InterPro" id="IPR001471">
    <property type="entry name" value="AP2/ERF_dom"/>
</dbReference>
<dbReference type="GO" id="GO:0005634">
    <property type="term" value="C:nucleus"/>
    <property type="evidence" value="ECO:0007669"/>
    <property type="project" value="UniProtKB-SubCell"/>
</dbReference>
<dbReference type="PROSITE" id="PS51032">
    <property type="entry name" value="AP2_ERF"/>
    <property type="match status" value="1"/>
</dbReference>
<evidence type="ECO:0000256" key="3">
    <source>
        <dbReference type="ARBA" id="ARBA00023125"/>
    </source>
</evidence>
<keyword evidence="3" id="KW-0238">DNA-binding</keyword>
<dbReference type="Pfam" id="PF00847">
    <property type="entry name" value="AP2"/>
    <property type="match status" value="1"/>
</dbReference>
<keyword evidence="2" id="KW-0805">Transcription regulation</keyword>
<evidence type="ECO:0000313" key="10">
    <source>
        <dbReference type="Proteomes" id="UP000029121"/>
    </source>
</evidence>
<name>R0GT16_9BRAS</name>
<protein>
    <recommendedName>
        <fullName evidence="8">AP2/ERF domain-containing protein</fullName>
    </recommendedName>
</protein>
<dbReference type="CDD" id="cd00018">
    <property type="entry name" value="AP2"/>
    <property type="match status" value="1"/>
</dbReference>
<dbReference type="InterPro" id="IPR036955">
    <property type="entry name" value="AP2/ERF_dom_sf"/>
</dbReference>
<dbReference type="GO" id="GO:0003700">
    <property type="term" value="F:DNA-binding transcription factor activity"/>
    <property type="evidence" value="ECO:0007669"/>
    <property type="project" value="InterPro"/>
</dbReference>
<evidence type="ECO:0000256" key="2">
    <source>
        <dbReference type="ARBA" id="ARBA00023015"/>
    </source>
</evidence>
<dbReference type="InterPro" id="IPR016177">
    <property type="entry name" value="DNA-bd_dom_sf"/>
</dbReference>
<evidence type="ECO:0000256" key="5">
    <source>
        <dbReference type="ARBA" id="ARBA00023163"/>
    </source>
</evidence>
<keyword evidence="6" id="KW-0539">Nucleus</keyword>
<dbReference type="GO" id="GO:0003677">
    <property type="term" value="F:DNA binding"/>
    <property type="evidence" value="ECO:0007669"/>
    <property type="project" value="UniProtKB-KW"/>
</dbReference>
<dbReference type="Gene3D" id="3.30.730.10">
    <property type="entry name" value="AP2/ERF domain"/>
    <property type="match status" value="1"/>
</dbReference>
<feature type="domain" description="AP2/ERF" evidence="8">
    <location>
        <begin position="16"/>
        <end position="73"/>
    </location>
</feature>
<evidence type="ECO:0000256" key="7">
    <source>
        <dbReference type="ARBA" id="ARBA00024343"/>
    </source>
</evidence>
<evidence type="ECO:0000313" key="9">
    <source>
        <dbReference type="EMBL" id="EOA39062.1"/>
    </source>
</evidence>
<dbReference type="FunFam" id="3.30.730.10:FF:000001">
    <property type="entry name" value="Ethylene-responsive transcription factor 2"/>
    <property type="match status" value="1"/>
</dbReference>
<dbReference type="AlphaFoldDB" id="R0GT16"/>
<organism evidence="9 10">
    <name type="scientific">Capsella rubella</name>
    <dbReference type="NCBI Taxonomy" id="81985"/>
    <lineage>
        <taxon>Eukaryota</taxon>
        <taxon>Viridiplantae</taxon>
        <taxon>Streptophyta</taxon>
        <taxon>Embryophyta</taxon>
        <taxon>Tracheophyta</taxon>
        <taxon>Spermatophyta</taxon>
        <taxon>Magnoliopsida</taxon>
        <taxon>eudicotyledons</taxon>
        <taxon>Gunneridae</taxon>
        <taxon>Pentapetalae</taxon>
        <taxon>rosids</taxon>
        <taxon>malvids</taxon>
        <taxon>Brassicales</taxon>
        <taxon>Brassicaceae</taxon>
        <taxon>Camelineae</taxon>
        <taxon>Capsella</taxon>
    </lineage>
</organism>
<dbReference type="STRING" id="81985.R0GT16"/>
<evidence type="ECO:0000256" key="1">
    <source>
        <dbReference type="ARBA" id="ARBA00004123"/>
    </source>
</evidence>
<dbReference type="InterPro" id="IPR051032">
    <property type="entry name" value="AP2/ERF_TF_ERF_subfamily"/>
</dbReference>
<reference evidence="10" key="1">
    <citation type="journal article" date="2013" name="Nat. Genet.">
        <title>The Capsella rubella genome and the genomic consequences of rapid mating system evolution.</title>
        <authorList>
            <person name="Slotte T."/>
            <person name="Hazzouri K.M."/>
            <person name="Agren J.A."/>
            <person name="Koenig D."/>
            <person name="Maumus F."/>
            <person name="Guo Y.L."/>
            <person name="Steige K."/>
            <person name="Platts A.E."/>
            <person name="Escobar J.S."/>
            <person name="Newman L.K."/>
            <person name="Wang W."/>
            <person name="Mandakova T."/>
            <person name="Vello E."/>
            <person name="Smith L.M."/>
            <person name="Henz S.R."/>
            <person name="Steffen J."/>
            <person name="Takuno S."/>
            <person name="Brandvain Y."/>
            <person name="Coop G."/>
            <person name="Andolfatto P."/>
            <person name="Hu T.T."/>
            <person name="Blanchette M."/>
            <person name="Clark R.M."/>
            <person name="Quesneville H."/>
            <person name="Nordborg M."/>
            <person name="Gaut B.S."/>
            <person name="Lysak M.A."/>
            <person name="Jenkins J."/>
            <person name="Grimwood J."/>
            <person name="Chapman J."/>
            <person name="Prochnik S."/>
            <person name="Shu S."/>
            <person name="Rokhsar D."/>
            <person name="Schmutz J."/>
            <person name="Weigel D."/>
            <person name="Wright S.I."/>
        </authorList>
    </citation>
    <scope>NUCLEOTIDE SEQUENCE [LARGE SCALE GENOMIC DNA]</scope>
    <source>
        <strain evidence="10">cv. Monte Gargano</strain>
    </source>
</reference>
<dbReference type="EMBL" id="KB870805">
    <property type="protein sequence ID" value="EOA39062.1"/>
    <property type="molecule type" value="Genomic_DNA"/>
</dbReference>
<dbReference type="SUPFAM" id="SSF54171">
    <property type="entry name" value="DNA-binding domain"/>
    <property type="match status" value="1"/>
</dbReference>
<proteinExistence type="inferred from homology"/>
<keyword evidence="5" id="KW-0804">Transcription</keyword>
<sequence>MENSYVSQRENSDQVSYRGVRRRKWGKWVSEIREPGKKTRIWLGSYETAEMAAAAYDSAALYLRGSETHLNFPELADSFPQPASSSSKHVQAAAQEAALMFKLPGGSSNEPTQESGQGLSRVGLSPDEIQAINEFPLDSPRLGWMQDLEVNDYEELYGQYFGQYDRDDFYEIQQQQSIWDFM</sequence>
<dbReference type="SMART" id="SM00380">
    <property type="entry name" value="AP2"/>
    <property type="match status" value="1"/>
</dbReference>
<evidence type="ECO:0000256" key="6">
    <source>
        <dbReference type="ARBA" id="ARBA00023242"/>
    </source>
</evidence>
<evidence type="ECO:0000259" key="8">
    <source>
        <dbReference type="PROSITE" id="PS51032"/>
    </source>
</evidence>
<dbReference type="PANTHER" id="PTHR31985">
    <property type="entry name" value="ETHYLENE-RESPONSIVE TRANSCRIPTION FACTOR ERF042-RELATED"/>
    <property type="match status" value="1"/>
</dbReference>
<gene>
    <name evidence="9" type="ORF">CARUB_v10011715mg</name>
</gene>
<dbReference type="OrthoDB" id="688329at2759"/>
<comment type="subcellular location">
    <subcellularLocation>
        <location evidence="1">Nucleus</location>
    </subcellularLocation>
</comment>
<keyword evidence="4" id="KW-0010">Activator</keyword>
<dbReference type="Proteomes" id="UP000029121">
    <property type="component" value="Unassembled WGS sequence"/>
</dbReference>
<keyword evidence="10" id="KW-1185">Reference proteome</keyword>